<gene>
    <name evidence="4" type="ORF">ACFQZU_08200</name>
</gene>
<protein>
    <submittedName>
        <fullName evidence="4">Trypsin-like peptidase domain-containing protein</fullName>
    </submittedName>
</protein>
<dbReference type="EMBL" id="JBHTHR010000190">
    <property type="protein sequence ID" value="MFD0801299.1"/>
    <property type="molecule type" value="Genomic_DNA"/>
</dbReference>
<evidence type="ECO:0000259" key="1">
    <source>
        <dbReference type="Pfam" id="PF19916"/>
    </source>
</evidence>
<dbReference type="Proteomes" id="UP001596956">
    <property type="component" value="Unassembled WGS sequence"/>
</dbReference>
<dbReference type="InterPro" id="IPR045555">
    <property type="entry name" value="VMAP-M0"/>
</dbReference>
<dbReference type="InterPro" id="IPR045450">
    <property type="entry name" value="VMAP_C"/>
</dbReference>
<evidence type="ECO:0000259" key="2">
    <source>
        <dbReference type="Pfam" id="PF19956"/>
    </source>
</evidence>
<dbReference type="Pfam" id="PF19956">
    <property type="entry name" value="EAD2"/>
    <property type="match status" value="1"/>
</dbReference>
<proteinExistence type="predicted"/>
<feature type="domain" description="vWA-MoxR associated protein C-terminal" evidence="3">
    <location>
        <begin position="439"/>
        <end position="672"/>
    </location>
</feature>
<evidence type="ECO:0000313" key="5">
    <source>
        <dbReference type="Proteomes" id="UP001596956"/>
    </source>
</evidence>
<dbReference type="InterPro" id="IPR009003">
    <property type="entry name" value="Peptidase_S1_PA"/>
</dbReference>
<dbReference type="Pfam" id="PF19916">
    <property type="entry name" value="VMAP-M0"/>
    <property type="match status" value="1"/>
</dbReference>
<organism evidence="4 5">
    <name type="scientific">Streptomonospora algeriensis</name>
    <dbReference type="NCBI Taxonomy" id="995084"/>
    <lineage>
        <taxon>Bacteria</taxon>
        <taxon>Bacillati</taxon>
        <taxon>Actinomycetota</taxon>
        <taxon>Actinomycetes</taxon>
        <taxon>Streptosporangiales</taxon>
        <taxon>Nocardiopsidaceae</taxon>
        <taxon>Streptomonospora</taxon>
    </lineage>
</organism>
<dbReference type="Pfam" id="PF13365">
    <property type="entry name" value="Trypsin_2"/>
    <property type="match status" value="1"/>
</dbReference>
<evidence type="ECO:0000313" key="4">
    <source>
        <dbReference type="EMBL" id="MFD0801299.1"/>
    </source>
</evidence>
<sequence length="686" mass="75377">MQGDTHILSSWHVCVRGTSTGICGGGVLITPEHVLTCAHVVENALGQPHGLPHPPGGSLTVEFPLLAPNQPVECRVEDHGWFPLDGQRGDLAVLRVASTLPKEARPAPLRARPRLQGRVQVYGHPENGESGRWATATAVGPSGRGGEWVQLDVSGSLAVVEGYSGCGVIDPDSGEVIGVAVSRDSSSDTVAFMVPVGTVAGYWPLPGPGPEAQGEDGDIRLVTDILLELGGIRDDAERRMYITQIRRDFAIRMPDDDGSDRECGARSLARVCLEQAGGMHALLEHLKRGGHTRDELLALERFARMWSPRPVLERQDRRELLRMLAAVDPRDLPLARLETSMGPAGAELDGEDDLPEIARHLEARALGPDGVPPLFVYVQQVANLLQHPNLQQWVRRVSTRQPFDPAALASAVSHAEALRHDPPQPFCTVELTEHGLEEDRFLVRVSAEDGAASGWRHLLLADDRVCPLSEVPARLEEALSRGPLRRGHALPHAVEFVLPRRLLSYPVDTWHIGSSVSYPLGIRFEVVVRSQDRVSHESLHPQWWDRWRRVDDRLGGAQVEWATQAEASSGVLLARMMAGSSGTCLVVGHDPVEYADRNQDIVHIAWTIGVPIMLWCRDDRDPDEFRRAVDRLLNAGGVLGLRRHVKELRAEAMADGRPEHLGHHLTLLWDDPERALPPDPALDPPR</sequence>
<evidence type="ECO:0000259" key="3">
    <source>
        <dbReference type="Pfam" id="PF20028"/>
    </source>
</evidence>
<reference evidence="5" key="1">
    <citation type="journal article" date="2019" name="Int. J. Syst. Evol. Microbiol.">
        <title>The Global Catalogue of Microorganisms (GCM) 10K type strain sequencing project: providing services to taxonomists for standard genome sequencing and annotation.</title>
        <authorList>
            <consortium name="The Broad Institute Genomics Platform"/>
            <consortium name="The Broad Institute Genome Sequencing Center for Infectious Disease"/>
            <person name="Wu L."/>
            <person name="Ma J."/>
        </authorList>
    </citation>
    <scope>NUCLEOTIDE SEQUENCE [LARGE SCALE GENOMIC DNA]</scope>
    <source>
        <strain evidence="5">CCUG 63369</strain>
    </source>
</reference>
<dbReference type="Pfam" id="PF20028">
    <property type="entry name" value="VMAP-C"/>
    <property type="match status" value="1"/>
</dbReference>
<accession>A0ABW3BG45</accession>
<dbReference type="InterPro" id="IPR045431">
    <property type="entry name" value="EAD2"/>
</dbReference>
<keyword evidence="5" id="KW-1185">Reference proteome</keyword>
<comment type="caution">
    <text evidence="4">The sequence shown here is derived from an EMBL/GenBank/DDBJ whole genome shotgun (WGS) entry which is preliminary data.</text>
</comment>
<feature type="domain" description="vWA-MoxR associated protein middle region 0" evidence="1">
    <location>
        <begin position="313"/>
        <end position="405"/>
    </location>
</feature>
<dbReference type="Gene3D" id="2.40.10.120">
    <property type="match status" value="1"/>
</dbReference>
<feature type="domain" description="Effector-associated" evidence="2">
    <location>
        <begin position="224"/>
        <end position="303"/>
    </location>
</feature>
<dbReference type="SUPFAM" id="SSF50494">
    <property type="entry name" value="Trypsin-like serine proteases"/>
    <property type="match status" value="1"/>
</dbReference>
<name>A0ABW3BG45_9ACTN</name>